<dbReference type="Proteomes" id="UP001218218">
    <property type="component" value="Unassembled WGS sequence"/>
</dbReference>
<proteinExistence type="predicted"/>
<name>A0AAD6ZKH8_9AGAR</name>
<feature type="region of interest" description="Disordered" evidence="1">
    <location>
        <begin position="190"/>
        <end position="234"/>
    </location>
</feature>
<feature type="region of interest" description="Disordered" evidence="1">
    <location>
        <begin position="786"/>
        <end position="1005"/>
    </location>
</feature>
<comment type="caution">
    <text evidence="2">The sequence shown here is derived from an EMBL/GenBank/DDBJ whole genome shotgun (WGS) entry which is preliminary data.</text>
</comment>
<keyword evidence="3" id="KW-1185">Reference proteome</keyword>
<protein>
    <submittedName>
        <fullName evidence="2">Uncharacterized protein</fullName>
    </submittedName>
</protein>
<feature type="compositionally biased region" description="Basic residues" evidence="1">
    <location>
        <begin position="1058"/>
        <end position="1067"/>
    </location>
</feature>
<feature type="compositionally biased region" description="Pro residues" evidence="1">
    <location>
        <begin position="307"/>
        <end position="327"/>
    </location>
</feature>
<feature type="compositionally biased region" description="Basic and acidic residues" evidence="1">
    <location>
        <begin position="1222"/>
        <end position="1232"/>
    </location>
</feature>
<feature type="compositionally biased region" description="Polar residues" evidence="1">
    <location>
        <begin position="926"/>
        <end position="936"/>
    </location>
</feature>
<feature type="region of interest" description="Disordered" evidence="1">
    <location>
        <begin position="1"/>
        <end position="49"/>
    </location>
</feature>
<feature type="compositionally biased region" description="Acidic residues" evidence="1">
    <location>
        <begin position="839"/>
        <end position="860"/>
    </location>
</feature>
<feature type="region of interest" description="Disordered" evidence="1">
    <location>
        <begin position="73"/>
        <end position="155"/>
    </location>
</feature>
<feature type="compositionally biased region" description="Low complexity" evidence="1">
    <location>
        <begin position="878"/>
        <end position="889"/>
    </location>
</feature>
<dbReference type="AlphaFoldDB" id="A0AAD6ZKH8"/>
<feature type="compositionally biased region" description="Low complexity" evidence="1">
    <location>
        <begin position="1068"/>
        <end position="1100"/>
    </location>
</feature>
<dbReference type="EMBL" id="JARIHO010000041">
    <property type="protein sequence ID" value="KAJ7327482.1"/>
    <property type="molecule type" value="Genomic_DNA"/>
</dbReference>
<feature type="region of interest" description="Disordered" evidence="1">
    <location>
        <begin position="1051"/>
        <end position="1100"/>
    </location>
</feature>
<evidence type="ECO:0000256" key="1">
    <source>
        <dbReference type="SAM" id="MobiDB-lite"/>
    </source>
</evidence>
<evidence type="ECO:0000313" key="3">
    <source>
        <dbReference type="Proteomes" id="UP001218218"/>
    </source>
</evidence>
<evidence type="ECO:0000313" key="2">
    <source>
        <dbReference type="EMBL" id="KAJ7327482.1"/>
    </source>
</evidence>
<feature type="compositionally biased region" description="Low complexity" evidence="1">
    <location>
        <begin position="896"/>
        <end position="920"/>
    </location>
</feature>
<feature type="region of interest" description="Disordered" evidence="1">
    <location>
        <begin position="286"/>
        <end position="359"/>
    </location>
</feature>
<feature type="compositionally biased region" description="Acidic residues" evidence="1">
    <location>
        <begin position="799"/>
        <end position="819"/>
    </location>
</feature>
<accession>A0AAD6ZKH8</accession>
<sequence>MFRRAEAAKSPPPPHAAMGPPPPPKPLTIRIGGQAMQTSTPPPRIPTQGCAQVVHGLSALLPLAQASSALLPPAQASSTPLPPAQASSMPLPPAQGLSAPLPPAHAARGPLPNTAPTFGPPPWIFVPRPSALARPPPPPPQKPAPAPPSLPPAPLKPALPLFPPITCLRPSLPGLPPPAAPIATYGRGLSLPGRPPPAAPIATYGRQSQSDNISLPAPAEPEQQGTPEPDRQVLTTPVVSPTTITIMNFKGSFGSFLEEGEFVPMELPLSPLPNFDHRPVATPHCYVSPPHDIEDETHPRCGSESPPLTPTSDSPPPACTSDSPPPTRTSDSLPQDAEGADSEEVMEERAGQKRKRTSLPGGKLTAVQEAGLTVCCAKMLEVAATCATETNLSQERVFQRFTSSISDVHGCCPHCWNSYQAYAQHELNRATELRCTIEGCNTSPDTEVAPLTKGQLSEAYTQFLLDYGDERAEEILVKHLELVAADEAPTVEGRQRQFASLMRRMGGTRSPQVETIEARDDFQALFMMAGPHVHQDSEYAEVRYTEGFVGFFEKLKYTQDEVLTAAKSAVYDWELTKLHELKGQGDLAAGAYKDRARVKAAKQLNLFIQGCIKRISVSGTGTDHFIGNGFMWTIVPQYLAGNNLQMLGYPQGEAQLPMEEYPSKGASGWRVIERDGLTEALDVRGTRNEGLRMESHQYKKGDIVIFSFDYSAPMPSIDSPGYDKHWRTSRRKAVPCADGEGKLWRVVYDLDRVPPVISQVSMVLRLPAGGKKMKEAALLATEAGSFKGKGKAKSKMPVEDEEDELDVEETPDPEEEEDVPSPPKKQRTKPPVKERAPTVEDEEDELDVEETPDPESEEDVPSPPKKQRTKPPVKERAPTVASASSARVTAARRTRTTSGGTSRGAATSTLTSRSAAASSGSRKHSTSAAPDPSNSAAEGPQRGARKIDGHPPPSPQLMSCVIGLNPGPKSSRVEAQSRSDFFLPDSDCNDNEVPQRERRSMYSPYDAQPLGEAYLCPDGSYIGQMMEHPAPTPPASQKHGKTFAGVVIPTKPKEPRLRPRPVGKKRGAAATSTSGAASPLPPASADNAPADAPAAPAGLPANAPQTTAVLAPPTDAGALLGNLMVVLAQFPPELLSGALAGAQAMQQHQPPQPLTPTTWSMLLGERKSYGLRGGSLERESAAWFRNILWGILEPRKWATEAISMVIGTDNGDLRLRSRVGGGRREGEVRAAEADAEDDGTQRSTNVTGT</sequence>
<organism evidence="2 3">
    <name type="scientific">Mycena albidolilacea</name>
    <dbReference type="NCBI Taxonomy" id="1033008"/>
    <lineage>
        <taxon>Eukaryota</taxon>
        <taxon>Fungi</taxon>
        <taxon>Dikarya</taxon>
        <taxon>Basidiomycota</taxon>
        <taxon>Agaricomycotina</taxon>
        <taxon>Agaricomycetes</taxon>
        <taxon>Agaricomycetidae</taxon>
        <taxon>Agaricales</taxon>
        <taxon>Marasmiineae</taxon>
        <taxon>Mycenaceae</taxon>
        <taxon>Mycena</taxon>
    </lineage>
</organism>
<feature type="compositionally biased region" description="Pro residues" evidence="1">
    <location>
        <begin position="10"/>
        <end position="26"/>
    </location>
</feature>
<feature type="compositionally biased region" description="Pro residues" evidence="1">
    <location>
        <begin position="134"/>
        <end position="155"/>
    </location>
</feature>
<gene>
    <name evidence="2" type="ORF">DFH08DRAFT_1026392</name>
</gene>
<feature type="region of interest" description="Disordered" evidence="1">
    <location>
        <begin position="1217"/>
        <end position="1249"/>
    </location>
</feature>
<feature type="compositionally biased region" description="Low complexity" evidence="1">
    <location>
        <begin position="73"/>
        <end position="88"/>
    </location>
</feature>
<reference evidence="2" key="1">
    <citation type="submission" date="2023-03" db="EMBL/GenBank/DDBJ databases">
        <title>Massive genome expansion in bonnet fungi (Mycena s.s.) driven by repeated elements and novel gene families across ecological guilds.</title>
        <authorList>
            <consortium name="Lawrence Berkeley National Laboratory"/>
            <person name="Harder C.B."/>
            <person name="Miyauchi S."/>
            <person name="Viragh M."/>
            <person name="Kuo A."/>
            <person name="Thoen E."/>
            <person name="Andreopoulos B."/>
            <person name="Lu D."/>
            <person name="Skrede I."/>
            <person name="Drula E."/>
            <person name="Henrissat B."/>
            <person name="Morin E."/>
            <person name="Kohler A."/>
            <person name="Barry K."/>
            <person name="LaButti K."/>
            <person name="Morin E."/>
            <person name="Salamov A."/>
            <person name="Lipzen A."/>
            <person name="Mereny Z."/>
            <person name="Hegedus B."/>
            <person name="Baldrian P."/>
            <person name="Stursova M."/>
            <person name="Weitz H."/>
            <person name="Taylor A."/>
            <person name="Grigoriev I.V."/>
            <person name="Nagy L.G."/>
            <person name="Martin F."/>
            <person name="Kauserud H."/>
        </authorList>
    </citation>
    <scope>NUCLEOTIDE SEQUENCE</scope>
    <source>
        <strain evidence="2">CBHHK002</strain>
    </source>
</reference>